<dbReference type="InterPro" id="IPR036875">
    <property type="entry name" value="Znf_CCHC_sf"/>
</dbReference>
<reference evidence="4" key="1">
    <citation type="journal article" date="2022" name="Int. J. Mol. Sci.">
        <title>Draft Genome of Tanacetum Coccineum: Genomic Comparison of Closely Related Tanacetum-Family Plants.</title>
        <authorList>
            <person name="Yamashiro T."/>
            <person name="Shiraishi A."/>
            <person name="Nakayama K."/>
            <person name="Satake H."/>
        </authorList>
    </citation>
    <scope>NUCLEOTIDE SEQUENCE</scope>
</reference>
<evidence type="ECO:0000313" key="4">
    <source>
        <dbReference type="EMBL" id="GJS79315.1"/>
    </source>
</evidence>
<keyword evidence="5" id="KW-1185">Reference proteome</keyword>
<dbReference type="SMART" id="SM00343">
    <property type="entry name" value="ZnF_C2HC"/>
    <property type="match status" value="2"/>
</dbReference>
<dbReference type="PANTHER" id="PTHR15503:SF45">
    <property type="entry name" value="RNA-DIRECTED DNA POLYMERASE HOMOLOG"/>
    <property type="match status" value="1"/>
</dbReference>
<dbReference type="InterPro" id="IPR001878">
    <property type="entry name" value="Znf_CCHC"/>
</dbReference>
<accession>A0ABQ4YQN8</accession>
<keyword evidence="1" id="KW-0863">Zinc-finger</keyword>
<evidence type="ECO:0000256" key="1">
    <source>
        <dbReference type="PROSITE-ProRule" id="PRU00047"/>
    </source>
</evidence>
<dbReference type="PANTHER" id="PTHR15503">
    <property type="entry name" value="LDOC1 RELATED"/>
    <property type="match status" value="1"/>
</dbReference>
<dbReference type="InterPro" id="IPR043502">
    <property type="entry name" value="DNA/RNA_pol_sf"/>
</dbReference>
<keyword evidence="1" id="KW-0479">Metal-binding</keyword>
<dbReference type="Gene3D" id="4.10.60.10">
    <property type="entry name" value="Zinc finger, CCHC-type"/>
    <property type="match status" value="1"/>
</dbReference>
<dbReference type="Proteomes" id="UP001151760">
    <property type="component" value="Unassembled WGS sequence"/>
</dbReference>
<dbReference type="CDD" id="cd01647">
    <property type="entry name" value="RT_LTR"/>
    <property type="match status" value="1"/>
</dbReference>
<dbReference type="SUPFAM" id="SSF57756">
    <property type="entry name" value="Retrovirus zinc finger-like domains"/>
    <property type="match status" value="1"/>
</dbReference>
<name>A0ABQ4YQN8_9ASTR</name>
<keyword evidence="4" id="KW-0695">RNA-directed DNA polymerase</keyword>
<dbReference type="Pfam" id="PF00098">
    <property type="entry name" value="zf-CCHC"/>
    <property type="match status" value="1"/>
</dbReference>
<dbReference type="Gene3D" id="3.30.70.270">
    <property type="match status" value="1"/>
</dbReference>
<dbReference type="PROSITE" id="PS50158">
    <property type="entry name" value="ZF_CCHC"/>
    <property type="match status" value="1"/>
</dbReference>
<dbReference type="Gene3D" id="3.10.10.10">
    <property type="entry name" value="HIV Type 1 Reverse Transcriptase, subunit A, domain 1"/>
    <property type="match status" value="1"/>
</dbReference>
<feature type="region of interest" description="Disordered" evidence="2">
    <location>
        <begin position="58"/>
        <end position="81"/>
    </location>
</feature>
<protein>
    <submittedName>
        <fullName evidence="4">Reverse transcriptase domain-containing protein</fullName>
    </submittedName>
</protein>
<evidence type="ECO:0000313" key="5">
    <source>
        <dbReference type="Proteomes" id="UP001151760"/>
    </source>
</evidence>
<keyword evidence="4" id="KW-0548">Nucleotidyltransferase</keyword>
<sequence length="373" mass="41615">MLGRMFPDEFDEVEKYVGGLLDMIKGSVMASKPNKMQDAIEFATQLMDQKIRTLAERQAENKRKFDDTSRNNQNQQQPFKRHNVARAYTVGPREKKSYEGSKPLCPKFNYHHDGQCAPKCTKCKKVGYLARDCKGTAANANTQRVITFFECGAQGHYKRDCPKLRNKNQGNQAGNGNVVARAYVVGTTGTNPNSNVITGTFLLNNRYASILFDNGPDRSFVSTAFSSLIDIIPTTLDHGYDVELADVFPEDLPGIPPTRQVEFQIDLVPGAAPVARAPYRLAPSEMKELSDQLQELSDKGFIRPSSSPWGAPVLFVKKKDGSFRMCINYRELNKLTVKNRYPLPRIDDLLDQIQGSSVYSKLPEVGLSSAKSS</sequence>
<comment type="caution">
    <text evidence="4">The sequence shown here is derived from an EMBL/GenBank/DDBJ whole genome shotgun (WGS) entry which is preliminary data.</text>
</comment>
<gene>
    <name evidence="4" type="ORF">Tco_0729196</name>
</gene>
<proteinExistence type="predicted"/>
<dbReference type="InterPro" id="IPR043128">
    <property type="entry name" value="Rev_trsase/Diguanyl_cyclase"/>
</dbReference>
<dbReference type="SUPFAM" id="SSF56672">
    <property type="entry name" value="DNA/RNA polymerases"/>
    <property type="match status" value="1"/>
</dbReference>
<dbReference type="InterPro" id="IPR032567">
    <property type="entry name" value="RTL1-rel"/>
</dbReference>
<organism evidence="4 5">
    <name type="scientific">Tanacetum coccineum</name>
    <dbReference type="NCBI Taxonomy" id="301880"/>
    <lineage>
        <taxon>Eukaryota</taxon>
        <taxon>Viridiplantae</taxon>
        <taxon>Streptophyta</taxon>
        <taxon>Embryophyta</taxon>
        <taxon>Tracheophyta</taxon>
        <taxon>Spermatophyta</taxon>
        <taxon>Magnoliopsida</taxon>
        <taxon>eudicotyledons</taxon>
        <taxon>Gunneridae</taxon>
        <taxon>Pentapetalae</taxon>
        <taxon>asterids</taxon>
        <taxon>campanulids</taxon>
        <taxon>Asterales</taxon>
        <taxon>Asteraceae</taxon>
        <taxon>Asteroideae</taxon>
        <taxon>Anthemideae</taxon>
        <taxon>Anthemidinae</taxon>
        <taxon>Tanacetum</taxon>
    </lineage>
</organism>
<evidence type="ECO:0000256" key="2">
    <source>
        <dbReference type="SAM" id="MobiDB-lite"/>
    </source>
</evidence>
<keyword evidence="1" id="KW-0862">Zinc</keyword>
<keyword evidence="4" id="KW-0808">Transferase</keyword>
<evidence type="ECO:0000259" key="3">
    <source>
        <dbReference type="PROSITE" id="PS50158"/>
    </source>
</evidence>
<feature type="compositionally biased region" description="Basic and acidic residues" evidence="2">
    <location>
        <begin position="58"/>
        <end position="69"/>
    </location>
</feature>
<feature type="domain" description="CCHC-type" evidence="3">
    <location>
        <begin position="149"/>
        <end position="163"/>
    </location>
</feature>
<reference evidence="4" key="2">
    <citation type="submission" date="2022-01" db="EMBL/GenBank/DDBJ databases">
        <authorList>
            <person name="Yamashiro T."/>
            <person name="Shiraishi A."/>
            <person name="Satake H."/>
            <person name="Nakayama K."/>
        </authorList>
    </citation>
    <scope>NUCLEOTIDE SEQUENCE</scope>
</reference>
<dbReference type="EMBL" id="BQNB010010589">
    <property type="protein sequence ID" value="GJS79315.1"/>
    <property type="molecule type" value="Genomic_DNA"/>
</dbReference>
<dbReference type="GO" id="GO:0003964">
    <property type="term" value="F:RNA-directed DNA polymerase activity"/>
    <property type="evidence" value="ECO:0007669"/>
    <property type="project" value="UniProtKB-KW"/>
</dbReference>
<dbReference type="Pfam" id="PF08284">
    <property type="entry name" value="RVP_2"/>
    <property type="match status" value="1"/>
</dbReference>